<evidence type="ECO:0000259" key="4">
    <source>
        <dbReference type="SMART" id="SM01005"/>
    </source>
</evidence>
<dbReference type="SMART" id="SM01005">
    <property type="entry name" value="Ala_racemase_C"/>
    <property type="match status" value="1"/>
</dbReference>
<dbReference type="Proteomes" id="UP001235133">
    <property type="component" value="Unassembled WGS sequence"/>
</dbReference>
<organism evidence="5 6">
    <name type="scientific">Microbacterium psychrotolerans</name>
    <dbReference type="NCBI Taxonomy" id="3068321"/>
    <lineage>
        <taxon>Bacteria</taxon>
        <taxon>Bacillati</taxon>
        <taxon>Actinomycetota</taxon>
        <taxon>Actinomycetes</taxon>
        <taxon>Micrococcales</taxon>
        <taxon>Microbacteriaceae</taxon>
        <taxon>Microbacterium</taxon>
    </lineage>
</organism>
<protein>
    <submittedName>
        <fullName evidence="5">Alanine racemase C-terminal domain-containing protein</fullName>
    </submittedName>
</protein>
<name>A0ABU0Z1P8_9MICO</name>
<dbReference type="InterPro" id="IPR000821">
    <property type="entry name" value="Ala_racemase"/>
</dbReference>
<evidence type="ECO:0000313" key="6">
    <source>
        <dbReference type="Proteomes" id="UP001235133"/>
    </source>
</evidence>
<evidence type="ECO:0000256" key="2">
    <source>
        <dbReference type="ARBA" id="ARBA00022898"/>
    </source>
</evidence>
<comment type="cofactor">
    <cofactor evidence="1">
        <name>pyridoxal 5'-phosphate</name>
        <dbReference type="ChEBI" id="CHEBI:597326"/>
    </cofactor>
</comment>
<evidence type="ECO:0000256" key="3">
    <source>
        <dbReference type="ARBA" id="ARBA00023235"/>
    </source>
</evidence>
<keyword evidence="6" id="KW-1185">Reference proteome</keyword>
<dbReference type="Gene3D" id="2.40.37.10">
    <property type="entry name" value="Lyase, Ornithine Decarboxylase, Chain A, domain 1"/>
    <property type="match status" value="1"/>
</dbReference>
<dbReference type="InterPro" id="IPR009006">
    <property type="entry name" value="Ala_racemase/Decarboxylase_C"/>
</dbReference>
<dbReference type="EMBL" id="JAVFWO010000003">
    <property type="protein sequence ID" value="MDQ7878497.1"/>
    <property type="molecule type" value="Genomic_DNA"/>
</dbReference>
<sequence length="139" mass="14744">MRLVSRIAAINPYPAGSTVGYDRAARIDRDSRRAVIPAGYADGYPRTLDGRAHVLVHGAFAPVIDRLAMNSLVIDVTQVPSAQVGDEVVLYGRQGSALLRSADIERASGTIAAGSYTAWARLNRRVVVDVPASKTAPTG</sequence>
<comment type="caution">
    <text evidence="5">The sequence shown here is derived from an EMBL/GenBank/DDBJ whole genome shotgun (WGS) entry which is preliminary data.</text>
</comment>
<gene>
    <name evidence="5" type="ORF">Q9R08_10965</name>
</gene>
<evidence type="ECO:0000313" key="5">
    <source>
        <dbReference type="EMBL" id="MDQ7878497.1"/>
    </source>
</evidence>
<proteinExistence type="predicted"/>
<evidence type="ECO:0000256" key="1">
    <source>
        <dbReference type="ARBA" id="ARBA00001933"/>
    </source>
</evidence>
<accession>A0ABU0Z1P8</accession>
<dbReference type="PANTHER" id="PTHR30511">
    <property type="entry name" value="ALANINE RACEMASE"/>
    <property type="match status" value="1"/>
</dbReference>
<reference evidence="5 6" key="1">
    <citation type="submission" date="2023-08" db="EMBL/GenBank/DDBJ databases">
        <title>Microbacterium psychrotolerans sp. nov., a psychrotolerant bacterium isolated from soil in Heilongjiang Province, China.</title>
        <authorList>
            <person name="An P."/>
            <person name="Zhao D."/>
            <person name="Xiang H."/>
        </authorList>
    </citation>
    <scope>NUCLEOTIDE SEQUENCE [LARGE SCALE GENOMIC DNA]</scope>
    <source>
        <strain evidence="5 6">QXD-8</strain>
    </source>
</reference>
<dbReference type="PRINTS" id="PR00992">
    <property type="entry name" value="ALARACEMASE"/>
</dbReference>
<dbReference type="Pfam" id="PF00842">
    <property type="entry name" value="Ala_racemase_C"/>
    <property type="match status" value="1"/>
</dbReference>
<dbReference type="SUPFAM" id="SSF50621">
    <property type="entry name" value="Alanine racemase C-terminal domain-like"/>
    <property type="match status" value="1"/>
</dbReference>
<dbReference type="PANTHER" id="PTHR30511:SF0">
    <property type="entry name" value="ALANINE RACEMASE, CATABOLIC-RELATED"/>
    <property type="match status" value="1"/>
</dbReference>
<keyword evidence="3" id="KW-0413">Isomerase</keyword>
<feature type="domain" description="Alanine racemase C-terminal" evidence="4">
    <location>
        <begin position="1"/>
        <end position="127"/>
    </location>
</feature>
<keyword evidence="2" id="KW-0663">Pyridoxal phosphate</keyword>
<dbReference type="InterPro" id="IPR011079">
    <property type="entry name" value="Ala_racemase_C"/>
</dbReference>